<dbReference type="Proteomes" id="UP001501729">
    <property type="component" value="Unassembled WGS sequence"/>
</dbReference>
<keyword evidence="1" id="KW-0812">Transmembrane</keyword>
<dbReference type="RefSeq" id="WP_227777001.1">
    <property type="nucleotide sequence ID" value="NZ_BAABKX010000019.1"/>
</dbReference>
<dbReference type="GeneID" id="68615670"/>
<evidence type="ECO:0000313" key="3">
    <source>
        <dbReference type="Proteomes" id="UP001501729"/>
    </source>
</evidence>
<feature type="transmembrane region" description="Helical" evidence="1">
    <location>
        <begin position="193"/>
        <end position="215"/>
    </location>
</feature>
<dbReference type="EMBL" id="BAABKX010000019">
    <property type="protein sequence ID" value="GAA5061018.1"/>
    <property type="molecule type" value="Genomic_DNA"/>
</dbReference>
<keyword evidence="1" id="KW-1133">Transmembrane helix</keyword>
<organism evidence="2 3">
    <name type="scientific">Haladaptatus pallidirubidus</name>
    <dbReference type="NCBI Taxonomy" id="1008152"/>
    <lineage>
        <taxon>Archaea</taxon>
        <taxon>Methanobacteriati</taxon>
        <taxon>Methanobacteriota</taxon>
        <taxon>Stenosarchaea group</taxon>
        <taxon>Halobacteria</taxon>
        <taxon>Halobacteriales</taxon>
        <taxon>Haladaptataceae</taxon>
        <taxon>Haladaptatus</taxon>
    </lineage>
</organism>
<dbReference type="AlphaFoldDB" id="A0AAV3UNV4"/>
<name>A0AAV3UNV4_9EURY</name>
<proteinExistence type="predicted"/>
<protein>
    <submittedName>
        <fullName evidence="2">Uncharacterized protein</fullName>
    </submittedName>
</protein>
<dbReference type="InterPro" id="IPR058278">
    <property type="entry name" value="DUF7972"/>
</dbReference>
<evidence type="ECO:0000256" key="1">
    <source>
        <dbReference type="SAM" id="Phobius"/>
    </source>
</evidence>
<reference evidence="2 3" key="1">
    <citation type="journal article" date="2019" name="Int. J. Syst. Evol. Microbiol.">
        <title>The Global Catalogue of Microorganisms (GCM) 10K type strain sequencing project: providing services to taxonomists for standard genome sequencing and annotation.</title>
        <authorList>
            <consortium name="The Broad Institute Genomics Platform"/>
            <consortium name="The Broad Institute Genome Sequencing Center for Infectious Disease"/>
            <person name="Wu L."/>
            <person name="Ma J."/>
        </authorList>
    </citation>
    <scope>NUCLEOTIDE SEQUENCE [LARGE SCALE GENOMIC DNA]</scope>
    <source>
        <strain evidence="2 3">JCM 17504</strain>
    </source>
</reference>
<gene>
    <name evidence="2" type="ORF">GCM10025751_46810</name>
</gene>
<dbReference type="Pfam" id="PF25927">
    <property type="entry name" value="DUF7972"/>
    <property type="match status" value="1"/>
</dbReference>
<sequence length="272" mass="30846">MYFLFSAFLGGNFTMIPVVLSINQLVLSRELSAPGELRRRIEDALEYREDAQERADQSVAPVLPGSFLRFLHETTEARTEELRESVANNTDDRLQERVETFADNVLTDVKTVLRTLDTEPVQIFAVIKVTLGTNHAQQLREINRIEVEFDEYLTDDQRNLFGEIRTNFIQIDVARKYFRTVYVKKELSHLSRIILYVGVPAELLSAVVLVVYGGVKTTPLVAGWLDVLVPIVLTAGFRPFAVLFSFVLRLSLVAQHNASVAPFTASDEEHQF</sequence>
<keyword evidence="1" id="KW-0472">Membrane</keyword>
<evidence type="ECO:0000313" key="2">
    <source>
        <dbReference type="EMBL" id="GAA5061018.1"/>
    </source>
</evidence>
<keyword evidence="3" id="KW-1185">Reference proteome</keyword>
<feature type="transmembrane region" description="Helical" evidence="1">
    <location>
        <begin position="227"/>
        <end position="248"/>
    </location>
</feature>
<comment type="caution">
    <text evidence="2">The sequence shown here is derived from an EMBL/GenBank/DDBJ whole genome shotgun (WGS) entry which is preliminary data.</text>
</comment>
<accession>A0AAV3UNV4</accession>